<evidence type="ECO:0000256" key="1">
    <source>
        <dbReference type="SAM" id="MobiDB-lite"/>
    </source>
</evidence>
<dbReference type="Proteomes" id="UP001595891">
    <property type="component" value="Unassembled WGS sequence"/>
</dbReference>
<evidence type="ECO:0000259" key="2">
    <source>
        <dbReference type="Pfam" id="PF04149"/>
    </source>
</evidence>
<dbReference type="Pfam" id="PF04149">
    <property type="entry name" value="DUF397"/>
    <property type="match status" value="1"/>
</dbReference>
<name>A0ABV9EAI9_9ACTN</name>
<evidence type="ECO:0000313" key="3">
    <source>
        <dbReference type="EMBL" id="MFC4585029.1"/>
    </source>
</evidence>
<evidence type="ECO:0000313" key="4">
    <source>
        <dbReference type="Proteomes" id="UP001595891"/>
    </source>
</evidence>
<accession>A0ABV9EAI9</accession>
<feature type="region of interest" description="Disordered" evidence="1">
    <location>
        <begin position="1"/>
        <end position="23"/>
    </location>
</feature>
<protein>
    <submittedName>
        <fullName evidence="3">DUF397 domain-containing protein</fullName>
    </submittedName>
</protein>
<feature type="domain" description="DUF397" evidence="2">
    <location>
        <begin position="7"/>
        <end position="60"/>
    </location>
</feature>
<dbReference type="EMBL" id="JBHSFN010000001">
    <property type="protein sequence ID" value="MFC4585029.1"/>
    <property type="molecule type" value="Genomic_DNA"/>
</dbReference>
<comment type="caution">
    <text evidence="3">The sequence shown here is derived from an EMBL/GenBank/DDBJ whole genome shotgun (WGS) entry which is preliminary data.</text>
</comment>
<gene>
    <name evidence="3" type="ORF">ACFO8L_03015</name>
</gene>
<dbReference type="RefSeq" id="WP_262841060.1">
    <property type="nucleotide sequence ID" value="NZ_JANZYP010000003.1"/>
</dbReference>
<organism evidence="3 4">
    <name type="scientific">Sphaerisporangium corydalis</name>
    <dbReference type="NCBI Taxonomy" id="1441875"/>
    <lineage>
        <taxon>Bacteria</taxon>
        <taxon>Bacillati</taxon>
        <taxon>Actinomycetota</taxon>
        <taxon>Actinomycetes</taxon>
        <taxon>Streptosporangiales</taxon>
        <taxon>Streptosporangiaceae</taxon>
        <taxon>Sphaerisporangium</taxon>
    </lineage>
</organism>
<keyword evidence="4" id="KW-1185">Reference proteome</keyword>
<reference evidence="4" key="1">
    <citation type="journal article" date="2019" name="Int. J. Syst. Evol. Microbiol.">
        <title>The Global Catalogue of Microorganisms (GCM) 10K type strain sequencing project: providing services to taxonomists for standard genome sequencing and annotation.</title>
        <authorList>
            <consortium name="The Broad Institute Genomics Platform"/>
            <consortium name="The Broad Institute Genome Sequencing Center for Infectious Disease"/>
            <person name="Wu L."/>
            <person name="Ma J."/>
        </authorList>
    </citation>
    <scope>NUCLEOTIDE SEQUENCE [LARGE SCALE GENOMIC DNA]</scope>
    <source>
        <strain evidence="4">CCUG 49560</strain>
    </source>
</reference>
<proteinExistence type="predicted"/>
<dbReference type="InterPro" id="IPR007278">
    <property type="entry name" value="DUF397"/>
</dbReference>
<sequence length="72" mass="7697">MDLSSVKWRKSTRSGDTGGHCVEVASDRSGTIAVRDSKNPEVPALIVTSGQWSMFLRGVKRGAPGWAAPLRA</sequence>